<keyword evidence="3" id="KW-1185">Reference proteome</keyword>
<dbReference type="AlphaFoldDB" id="A0A2T0VNV4"/>
<organism evidence="2 3">
    <name type="scientific">Halomonas ventosae</name>
    <dbReference type="NCBI Taxonomy" id="229007"/>
    <lineage>
        <taxon>Bacteria</taxon>
        <taxon>Pseudomonadati</taxon>
        <taxon>Pseudomonadota</taxon>
        <taxon>Gammaproteobacteria</taxon>
        <taxon>Oceanospirillales</taxon>
        <taxon>Halomonadaceae</taxon>
        <taxon>Halomonas</taxon>
    </lineage>
</organism>
<dbReference type="RefSeq" id="WP_146131970.1">
    <property type="nucleotide sequence ID" value="NZ_PVTM01000005.1"/>
</dbReference>
<dbReference type="Proteomes" id="UP000239896">
    <property type="component" value="Unassembled WGS sequence"/>
</dbReference>
<evidence type="ECO:0000313" key="3">
    <source>
        <dbReference type="Proteomes" id="UP000239896"/>
    </source>
</evidence>
<feature type="chain" id="PRO_5015530037" evidence="1">
    <location>
        <begin position="24"/>
        <end position="350"/>
    </location>
</feature>
<comment type="caution">
    <text evidence="2">The sequence shown here is derived from an EMBL/GenBank/DDBJ whole genome shotgun (WGS) entry which is preliminary data.</text>
</comment>
<feature type="signal peptide" evidence="1">
    <location>
        <begin position="1"/>
        <end position="23"/>
    </location>
</feature>
<sequence>MKTIYGSIALASISLILSNPASSNEALPESFSEYSWLLDGAREVISRETEFAPTTTCFNLNREFTGENTSSIQKERAWKEYNGKLIPLTGVVEEVKKIPLTDDYLAYFKCTNSESFLVDFTVRIPNEMKEYAFELTPGDRENVYVRLTDYGEMVGVSTELDTFSLERGNWKTCFAYLKTMSRSPNKYEYSCFGDEEKTGFGSLIKGAGVSQTLGALVENDRTITFTVFPENPRIYVAQIKNNSGKDNYYSYSGNEDACAISTNYVEEYLGSKENQTWLKENYNEIKTVILETEGLENLNDWYIKNYVIINNLSDEKYECEQKQLLRLLVHIAYQKALEEGGLDFINEQRG</sequence>
<proteinExistence type="predicted"/>
<dbReference type="EMBL" id="PVTM01000005">
    <property type="protein sequence ID" value="PRY72057.1"/>
    <property type="molecule type" value="Genomic_DNA"/>
</dbReference>
<evidence type="ECO:0000256" key="1">
    <source>
        <dbReference type="SAM" id="SignalP"/>
    </source>
</evidence>
<accession>A0A2T0VNV4</accession>
<keyword evidence="1" id="KW-0732">Signal</keyword>
<gene>
    <name evidence="2" type="ORF">BCL64_105200</name>
</gene>
<name>A0A2T0VNV4_9GAMM</name>
<reference evidence="2 3" key="1">
    <citation type="submission" date="2018-03" db="EMBL/GenBank/DDBJ databases">
        <title>Comparative analysis of microorganisms from saline springs in Andes Mountain Range, Colombia.</title>
        <authorList>
            <person name="Rubin E."/>
        </authorList>
    </citation>
    <scope>NUCLEOTIDE SEQUENCE [LARGE SCALE GENOMIC DNA]</scope>
    <source>
        <strain evidence="2 3">USBA 854</strain>
    </source>
</reference>
<protein>
    <submittedName>
        <fullName evidence="2">Uncharacterized protein</fullName>
    </submittedName>
</protein>
<evidence type="ECO:0000313" key="2">
    <source>
        <dbReference type="EMBL" id="PRY72057.1"/>
    </source>
</evidence>